<dbReference type="Proteomes" id="UP001064489">
    <property type="component" value="Chromosome 7"/>
</dbReference>
<evidence type="ECO:0000313" key="2">
    <source>
        <dbReference type="Proteomes" id="UP001064489"/>
    </source>
</evidence>
<dbReference type="EMBL" id="JAJSOW010000104">
    <property type="protein sequence ID" value="KAI9168895.1"/>
    <property type="molecule type" value="Genomic_DNA"/>
</dbReference>
<organism evidence="1 2">
    <name type="scientific">Acer negundo</name>
    <name type="common">Box elder</name>
    <dbReference type="NCBI Taxonomy" id="4023"/>
    <lineage>
        <taxon>Eukaryota</taxon>
        <taxon>Viridiplantae</taxon>
        <taxon>Streptophyta</taxon>
        <taxon>Embryophyta</taxon>
        <taxon>Tracheophyta</taxon>
        <taxon>Spermatophyta</taxon>
        <taxon>Magnoliopsida</taxon>
        <taxon>eudicotyledons</taxon>
        <taxon>Gunneridae</taxon>
        <taxon>Pentapetalae</taxon>
        <taxon>rosids</taxon>
        <taxon>malvids</taxon>
        <taxon>Sapindales</taxon>
        <taxon>Sapindaceae</taxon>
        <taxon>Hippocastanoideae</taxon>
        <taxon>Acereae</taxon>
        <taxon>Acer</taxon>
    </lineage>
</organism>
<reference evidence="1" key="2">
    <citation type="submission" date="2023-02" db="EMBL/GenBank/DDBJ databases">
        <authorList>
            <person name="Swenson N.G."/>
            <person name="Wegrzyn J.L."/>
            <person name="Mcevoy S.L."/>
        </authorList>
    </citation>
    <scope>NUCLEOTIDE SEQUENCE</scope>
    <source>
        <strain evidence="1">91603</strain>
        <tissue evidence="1">Leaf</tissue>
    </source>
</reference>
<protein>
    <submittedName>
        <fullName evidence="1">Uncharacterized protein</fullName>
    </submittedName>
</protein>
<gene>
    <name evidence="1" type="ORF">LWI28_003546</name>
</gene>
<dbReference type="AlphaFoldDB" id="A0AAD5IKE8"/>
<sequence length="217" mass="24164">MLVPHEKVSLKMIKVLVGDKNLLDRECKDSAPVDYNWMVNVLGFKISWPMEGLNSLQFSDYVDLSSLKDAYKLHYLDSEIKGSSLEEGNGSDQDYNNEKKVQKGQQVNVLTKKSSGLANGRDVEGKSVVEDGKVCIQAYNKELKGSKRTLDLNSRKESRLLCPLSCAKKERLLGHDLAWVEFGSHSPSKGSIVKAAVGVFDGKFFFYKVNVVLQVGN</sequence>
<evidence type="ECO:0000313" key="1">
    <source>
        <dbReference type="EMBL" id="KAI9168895.1"/>
    </source>
</evidence>
<keyword evidence="2" id="KW-1185">Reference proteome</keyword>
<name>A0AAD5IKE8_ACENE</name>
<proteinExistence type="predicted"/>
<accession>A0AAD5IKE8</accession>
<reference evidence="1" key="1">
    <citation type="journal article" date="2022" name="Plant J.">
        <title>Strategies of tolerance reflected in two North American maple genomes.</title>
        <authorList>
            <person name="McEvoy S.L."/>
            <person name="Sezen U.U."/>
            <person name="Trouern-Trend A."/>
            <person name="McMahon S.M."/>
            <person name="Schaberg P.G."/>
            <person name="Yang J."/>
            <person name="Wegrzyn J.L."/>
            <person name="Swenson N.G."/>
        </authorList>
    </citation>
    <scope>NUCLEOTIDE SEQUENCE</scope>
    <source>
        <strain evidence="1">91603</strain>
    </source>
</reference>
<comment type="caution">
    <text evidence="1">The sequence shown here is derived from an EMBL/GenBank/DDBJ whole genome shotgun (WGS) entry which is preliminary data.</text>
</comment>